<sequence length="111" mass="13370">MVKQIQEIKLQPDYVRIYNDIIKKHPHKKKACQSLLNKNELTTMEVIKLNQLIFDQINKNAEIVNQRHRSYNIHDIKQILEYQKINKLNNTQLATHYKLSRTTVAKWKKLF</sequence>
<protein>
    <submittedName>
        <fullName evidence="1">Transposase</fullName>
    </submittedName>
</protein>
<dbReference type="RefSeq" id="WP_034710776.1">
    <property type="nucleotide sequence ID" value="NZ_JPRH01000003.1"/>
</dbReference>
<reference evidence="1 2" key="1">
    <citation type="submission" date="2014-07" db="EMBL/GenBank/DDBJ databases">
        <title>Genome of Chryseobacterium soli DSM 19298.</title>
        <authorList>
            <person name="Stropko S.J."/>
            <person name="Pipes S.E."/>
            <person name="Newman J."/>
        </authorList>
    </citation>
    <scope>NUCLEOTIDE SEQUENCE [LARGE SCALE GENOMIC DNA]</scope>
    <source>
        <strain evidence="1 2">DSM 19298</strain>
    </source>
</reference>
<dbReference type="AlphaFoldDB" id="A0A086A8L5"/>
<gene>
    <name evidence="1" type="ORF">IW15_09655</name>
</gene>
<organism evidence="1 2">
    <name type="scientific">Chryseobacterium soli</name>
    <dbReference type="NCBI Taxonomy" id="445961"/>
    <lineage>
        <taxon>Bacteria</taxon>
        <taxon>Pseudomonadati</taxon>
        <taxon>Bacteroidota</taxon>
        <taxon>Flavobacteriia</taxon>
        <taxon>Flavobacteriales</taxon>
        <taxon>Weeksellaceae</taxon>
        <taxon>Chryseobacterium group</taxon>
        <taxon>Chryseobacterium</taxon>
    </lineage>
</organism>
<dbReference type="eggNOG" id="ENOG5033J1N">
    <property type="taxonomic scope" value="Bacteria"/>
</dbReference>
<evidence type="ECO:0000313" key="1">
    <source>
        <dbReference type="EMBL" id="KFF13029.1"/>
    </source>
</evidence>
<evidence type="ECO:0000313" key="2">
    <source>
        <dbReference type="Proteomes" id="UP000028705"/>
    </source>
</evidence>
<keyword evidence="2" id="KW-1185">Reference proteome</keyword>
<dbReference type="OrthoDB" id="1260127at2"/>
<dbReference type="Proteomes" id="UP000028705">
    <property type="component" value="Unassembled WGS sequence"/>
</dbReference>
<dbReference type="EMBL" id="JPRH01000003">
    <property type="protein sequence ID" value="KFF13029.1"/>
    <property type="molecule type" value="Genomic_DNA"/>
</dbReference>
<comment type="caution">
    <text evidence="1">The sequence shown here is derived from an EMBL/GenBank/DDBJ whole genome shotgun (WGS) entry which is preliminary data.</text>
</comment>
<proteinExistence type="predicted"/>
<accession>A0A086A8L5</accession>
<name>A0A086A8L5_9FLAO</name>